<sequence length="222" mass="25176">MLLLLLLPERMALAGNDLFKADCEKLMGAGKVAVVYTDITPAEDSSRTAKALQSVSGKTSDAYHNVYGLTHAAPEFRYEFRARWRTSTDGRTCMVPDVSVKLGFAAMRVYLAKELNDSCRRNIVRKHELEHVSAWRSHFRIGARMLEEPLRAAFSQPRYYASQNQARADSRPWVEGILKPLHQRLMNGAVAAQRTIDSPVAYQRVTQRLHACPERPVAYHEF</sequence>
<dbReference type="Proteomes" id="UP000244152">
    <property type="component" value="Unassembled WGS sequence"/>
</dbReference>
<accession>A0A2T5IBL2</accession>
<evidence type="ECO:0000313" key="1">
    <source>
        <dbReference type="EMBL" id="PTQ81194.1"/>
    </source>
</evidence>
<comment type="caution">
    <text evidence="1">The sequence shown here is derived from an EMBL/GenBank/DDBJ whole genome shotgun (WGS) entry which is preliminary data.</text>
</comment>
<gene>
    <name evidence="1" type="ORF">C8R21_11170</name>
</gene>
<proteinExistence type="predicted"/>
<dbReference type="EMBL" id="QAOK01000011">
    <property type="protein sequence ID" value="PTQ81194.1"/>
    <property type="molecule type" value="Genomic_DNA"/>
</dbReference>
<name>A0A2T5IBL2_9PROT</name>
<reference evidence="1 2" key="1">
    <citation type="submission" date="2018-04" db="EMBL/GenBank/DDBJ databases">
        <title>Active sludge and wastewater microbial communities from Klosterneuburg, Austria.</title>
        <authorList>
            <person name="Wagner M."/>
        </authorList>
    </citation>
    <scope>NUCLEOTIDE SEQUENCE [LARGE SCALE GENOMIC DNA]</scope>
    <source>
        <strain evidence="1 2">Nl12</strain>
    </source>
</reference>
<evidence type="ECO:0000313" key="2">
    <source>
        <dbReference type="Proteomes" id="UP000244152"/>
    </source>
</evidence>
<dbReference type="AlphaFoldDB" id="A0A2T5IBL2"/>
<evidence type="ECO:0008006" key="3">
    <source>
        <dbReference type="Google" id="ProtNLM"/>
    </source>
</evidence>
<protein>
    <recommendedName>
        <fullName evidence="3">Secreted Zn-dependent protease</fullName>
    </recommendedName>
</protein>
<organism evidence="1 2">
    <name type="scientific">Nitrosospira multiformis</name>
    <dbReference type="NCBI Taxonomy" id="1231"/>
    <lineage>
        <taxon>Bacteria</taxon>
        <taxon>Pseudomonadati</taxon>
        <taxon>Pseudomonadota</taxon>
        <taxon>Betaproteobacteria</taxon>
        <taxon>Nitrosomonadales</taxon>
        <taxon>Nitrosomonadaceae</taxon>
        <taxon>Nitrosospira</taxon>
    </lineage>
</organism>